<feature type="region of interest" description="Disordered" evidence="1">
    <location>
        <begin position="227"/>
        <end position="253"/>
    </location>
</feature>
<accession>D2VGS0</accession>
<feature type="compositionally biased region" description="Polar residues" evidence="1">
    <location>
        <begin position="609"/>
        <end position="620"/>
    </location>
</feature>
<dbReference type="EMBL" id="GG738870">
    <property type="protein sequence ID" value="EFC44110.1"/>
    <property type="molecule type" value="Genomic_DNA"/>
</dbReference>
<evidence type="ECO:0000256" key="1">
    <source>
        <dbReference type="SAM" id="MobiDB-lite"/>
    </source>
</evidence>
<keyword evidence="3" id="KW-1185">Reference proteome</keyword>
<organism evidence="3">
    <name type="scientific">Naegleria gruberi</name>
    <name type="common">Amoeba</name>
    <dbReference type="NCBI Taxonomy" id="5762"/>
    <lineage>
        <taxon>Eukaryota</taxon>
        <taxon>Discoba</taxon>
        <taxon>Heterolobosea</taxon>
        <taxon>Tetramitia</taxon>
        <taxon>Eutetramitia</taxon>
        <taxon>Vahlkampfiidae</taxon>
        <taxon>Naegleria</taxon>
    </lineage>
</organism>
<feature type="region of interest" description="Disordered" evidence="1">
    <location>
        <begin position="609"/>
        <end position="636"/>
    </location>
</feature>
<dbReference type="InParanoid" id="D2VGS0"/>
<feature type="region of interest" description="Disordered" evidence="1">
    <location>
        <begin position="56"/>
        <end position="83"/>
    </location>
</feature>
<feature type="region of interest" description="Disordered" evidence="1">
    <location>
        <begin position="1"/>
        <end position="21"/>
    </location>
</feature>
<evidence type="ECO:0000313" key="3">
    <source>
        <dbReference type="Proteomes" id="UP000006671"/>
    </source>
</evidence>
<dbReference type="VEuPathDB" id="AmoebaDB:NAEGRDRAFT_79911"/>
<feature type="region of interest" description="Disordered" evidence="1">
    <location>
        <begin position="267"/>
        <end position="289"/>
    </location>
</feature>
<proteinExistence type="predicted"/>
<dbReference type="GeneID" id="8847862"/>
<protein>
    <submittedName>
        <fullName evidence="2">Predicted protein</fullName>
    </submittedName>
</protein>
<dbReference type="RefSeq" id="XP_002676854.1">
    <property type="nucleotide sequence ID" value="XM_002676808.1"/>
</dbReference>
<name>D2VGS0_NAEGR</name>
<gene>
    <name evidence="2" type="ORF">NAEGRDRAFT_79911</name>
</gene>
<dbReference type="OMA" id="YLYCLLY"/>
<dbReference type="KEGG" id="ngr:NAEGRDRAFT_79911"/>
<reference evidence="2 3" key="1">
    <citation type="journal article" date="2010" name="Cell">
        <title>The genome of Naegleria gruberi illuminates early eukaryotic versatility.</title>
        <authorList>
            <person name="Fritz-Laylin L.K."/>
            <person name="Prochnik S.E."/>
            <person name="Ginger M.L."/>
            <person name="Dacks J.B."/>
            <person name="Carpenter M.L."/>
            <person name="Field M.C."/>
            <person name="Kuo A."/>
            <person name="Paredez A."/>
            <person name="Chapman J."/>
            <person name="Pham J."/>
            <person name="Shu S."/>
            <person name="Neupane R."/>
            <person name="Cipriano M."/>
            <person name="Mancuso J."/>
            <person name="Tu H."/>
            <person name="Salamov A."/>
            <person name="Lindquist E."/>
            <person name="Shapiro H."/>
            <person name="Lucas S."/>
            <person name="Grigoriev I.V."/>
            <person name="Cande W.Z."/>
            <person name="Fulton C."/>
            <person name="Rokhsar D.S."/>
            <person name="Dawson S.C."/>
        </authorList>
    </citation>
    <scope>NUCLEOTIDE SEQUENCE [LARGE SCALE GENOMIC DNA]</scope>
    <source>
        <strain evidence="2 3">NEG-M</strain>
    </source>
</reference>
<dbReference type="Proteomes" id="UP000006671">
    <property type="component" value="Unassembled WGS sequence"/>
</dbReference>
<dbReference type="AlphaFoldDB" id="D2VGS0"/>
<feature type="compositionally biased region" description="Low complexity" evidence="1">
    <location>
        <begin position="270"/>
        <end position="283"/>
    </location>
</feature>
<evidence type="ECO:0000313" key="2">
    <source>
        <dbReference type="EMBL" id="EFC44110.1"/>
    </source>
</evidence>
<sequence>MNQPPTATTSNQTQRPPSSLTTQTVIPHHVVLNSGGTNHHHNNNTTAAVLTNNIVMSNTTPSSSSSANTPSSSSSAPSSSVVGSSGVGIVGGMISSSPSLVVSNNTTATTTVTNNSNMMINGGQPNNHTIQQQQAQSMYNTGAVGGTTQPHHHNTTIYNTNAIYQLLQQQQQQLTDYPNNNNNNLSSLIQNIQFNLNHQALNSLNNNNYNNYNSTFDFYPNYSPNHLNTPSPVNSTSPNLGNYGSPNGLTPDQLTQLMNTVTLVQTPQHSNLSSSPPSSNSSSTQMLPPQSINSLLQDKSNATNNYNDNPILLLSGNNLMQQNVDQTTHSYSQQHLQPNVFSSFFSSSASMSAYPPTAVSKATLNGKINQQRAGFPVCYNVQTAKVTLKLFLNQNPTNSIFQMTQNRMYQCNEIEKLIPKLNLNEIAIFGFVVFCENSSKKREVLTHLETFYSQSVNPQDYSAQIAIGTYGRKCSADLVKHCGFIIAYRMNKESFLKQSGNSFFGVTADETAQFDKAFVQEVRFGFRKKAGREKLPLIREPVICDVSKPIEYHDFLNNHSILKLDDLLHSHYQPITRFCTSVQDAADAVVTQPLDVMKDIKNVVNNFTPSSSAMDETSDVVSEKTNQKSPSQPIQTPKIEEEDGFDLLKFNESVVKNLAKSSIERWLNYEPIVNEHPSYLAVLLGLIYSRGYFSIVESKSNIPINIDTLEALMNLAFDGTPVTVGTLVGNVQINLKEVFLTNDINYILYYLEVKELVPCFMAGVYLYCLLYYTKNDMEKHRMEPYVSNMRKNFTAVTQDFYFEDYKVLDIGDSLLTDNSPEFMTLAFKKLKNYVIKIGKYYNKLLVEQAIVQNNPQTYEFNKQERLESSIDGFSNYLLNRGSIHEKKRTRDDLGISSSFTENDFIVKPRRTFALQKYEDQKMAVIEQDKKVMLMKSFVDSNTSYENNDVLQVLCELEERRLELEKEFAEKLRLLAEKEKYSLQ</sequence>
<dbReference type="OrthoDB" id="10260364at2759"/>